<comment type="caution">
    <text evidence="2">The sequence shown here is derived from an EMBL/GenBank/DDBJ whole genome shotgun (WGS) entry which is preliminary data.</text>
</comment>
<dbReference type="Gramene" id="TVU41924">
    <property type="protein sequence ID" value="TVU41924"/>
    <property type="gene ID" value="EJB05_15483"/>
</dbReference>
<feature type="compositionally biased region" description="Polar residues" evidence="1">
    <location>
        <begin position="65"/>
        <end position="79"/>
    </location>
</feature>
<evidence type="ECO:0000313" key="3">
    <source>
        <dbReference type="Proteomes" id="UP000324897"/>
    </source>
</evidence>
<dbReference type="Proteomes" id="UP000324897">
    <property type="component" value="Chromosome 4"/>
</dbReference>
<feature type="compositionally biased region" description="Low complexity" evidence="1">
    <location>
        <begin position="128"/>
        <end position="151"/>
    </location>
</feature>
<name>A0A5J9W354_9POAL</name>
<dbReference type="AlphaFoldDB" id="A0A5J9W354"/>
<feature type="compositionally biased region" description="Pro residues" evidence="1">
    <location>
        <begin position="166"/>
        <end position="175"/>
    </location>
</feature>
<protein>
    <submittedName>
        <fullName evidence="2">Uncharacterized protein</fullName>
    </submittedName>
</protein>
<organism evidence="2 3">
    <name type="scientific">Eragrostis curvula</name>
    <name type="common">weeping love grass</name>
    <dbReference type="NCBI Taxonomy" id="38414"/>
    <lineage>
        <taxon>Eukaryota</taxon>
        <taxon>Viridiplantae</taxon>
        <taxon>Streptophyta</taxon>
        <taxon>Embryophyta</taxon>
        <taxon>Tracheophyta</taxon>
        <taxon>Spermatophyta</taxon>
        <taxon>Magnoliopsida</taxon>
        <taxon>Liliopsida</taxon>
        <taxon>Poales</taxon>
        <taxon>Poaceae</taxon>
        <taxon>PACMAD clade</taxon>
        <taxon>Chloridoideae</taxon>
        <taxon>Eragrostideae</taxon>
        <taxon>Eragrostidinae</taxon>
        <taxon>Eragrostis</taxon>
    </lineage>
</organism>
<gene>
    <name evidence="2" type="ORF">EJB05_15483</name>
</gene>
<sequence length="308" mass="32532">MRGAPLCYASTWRRLPALFSASSSTRAATLSCVGREQERQQQLLSKGGKKKESEGAGVRAKQGLGTRTTSGGGQPNPSVAVSPWMRQQLGRMGWGIEWGKKKRKRYNHITSGKAGVEVVIILWFTGASGSSSSAPPDESPATSPPELAGIPAPSPPPPSQVEDYELPPPNPPPDPTDIIDLEEEIDDEEYARRLHVALNKGPREIPASADIISIDDSSDDEHSGEDAMYTDVPASSSPAEDPASVIPLNENSVLHSTGASNSVLDSNMGGTHISSRVSLINSASGGGTENISSDLASIPSEDADERRN</sequence>
<feature type="non-terminal residue" evidence="2">
    <location>
        <position position="1"/>
    </location>
</feature>
<evidence type="ECO:0000313" key="2">
    <source>
        <dbReference type="EMBL" id="TVU41924.1"/>
    </source>
</evidence>
<dbReference type="EMBL" id="RWGY01000007">
    <property type="protein sequence ID" value="TVU41924.1"/>
    <property type="molecule type" value="Genomic_DNA"/>
</dbReference>
<feature type="region of interest" description="Disordered" evidence="1">
    <location>
        <begin position="128"/>
        <end position="179"/>
    </location>
</feature>
<proteinExistence type="predicted"/>
<keyword evidence="3" id="KW-1185">Reference proteome</keyword>
<accession>A0A5J9W354</accession>
<feature type="region of interest" description="Disordered" evidence="1">
    <location>
        <begin position="199"/>
        <end position="308"/>
    </location>
</feature>
<feature type="region of interest" description="Disordered" evidence="1">
    <location>
        <begin position="39"/>
        <end position="82"/>
    </location>
</feature>
<evidence type="ECO:0000256" key="1">
    <source>
        <dbReference type="SAM" id="MobiDB-lite"/>
    </source>
</evidence>
<reference evidence="2 3" key="1">
    <citation type="journal article" date="2019" name="Sci. Rep.">
        <title>A high-quality genome of Eragrostis curvula grass provides insights into Poaceae evolution and supports new strategies to enhance forage quality.</title>
        <authorList>
            <person name="Carballo J."/>
            <person name="Santos B.A.C.M."/>
            <person name="Zappacosta D."/>
            <person name="Garbus I."/>
            <person name="Selva J.P."/>
            <person name="Gallo C.A."/>
            <person name="Diaz A."/>
            <person name="Albertini E."/>
            <person name="Caccamo M."/>
            <person name="Echenique V."/>
        </authorList>
    </citation>
    <scope>NUCLEOTIDE SEQUENCE [LARGE SCALE GENOMIC DNA]</scope>
    <source>
        <strain evidence="3">cv. Victoria</strain>
        <tissue evidence="2">Leaf</tissue>
    </source>
</reference>
<feature type="compositionally biased region" description="Low complexity" evidence="1">
    <location>
        <begin position="233"/>
        <end position="244"/>
    </location>
</feature>
<feature type="compositionally biased region" description="Polar residues" evidence="1">
    <location>
        <begin position="249"/>
        <end position="295"/>
    </location>
</feature>